<comment type="caution">
    <text evidence="1">The sequence shown here is derived from an EMBL/GenBank/DDBJ whole genome shotgun (WGS) entry which is preliminary data.</text>
</comment>
<dbReference type="Proteomes" id="UP001498421">
    <property type="component" value="Unassembled WGS sequence"/>
</dbReference>
<dbReference type="EMBL" id="JAZAVK010000131">
    <property type="protein sequence ID" value="KAK7420715.1"/>
    <property type="molecule type" value="Genomic_DNA"/>
</dbReference>
<organism evidence="1 2">
    <name type="scientific">Neonectria magnoliae</name>
    <dbReference type="NCBI Taxonomy" id="2732573"/>
    <lineage>
        <taxon>Eukaryota</taxon>
        <taxon>Fungi</taxon>
        <taxon>Dikarya</taxon>
        <taxon>Ascomycota</taxon>
        <taxon>Pezizomycotina</taxon>
        <taxon>Sordariomycetes</taxon>
        <taxon>Hypocreomycetidae</taxon>
        <taxon>Hypocreales</taxon>
        <taxon>Nectriaceae</taxon>
        <taxon>Neonectria</taxon>
    </lineage>
</organism>
<reference evidence="1 2" key="1">
    <citation type="journal article" date="2025" name="Microbiol. Resour. Announc.">
        <title>Draft genome sequences for Neonectria magnoliae and Neonectria punicea, canker pathogens of Liriodendron tulipifera and Acer saccharum in West Virginia.</title>
        <authorList>
            <person name="Petronek H.M."/>
            <person name="Kasson M.T."/>
            <person name="Metheny A.M."/>
            <person name="Stauder C.M."/>
            <person name="Lovett B."/>
            <person name="Lynch S.C."/>
            <person name="Garnas J.R."/>
            <person name="Kasson L.R."/>
            <person name="Stajich J.E."/>
        </authorList>
    </citation>
    <scope>NUCLEOTIDE SEQUENCE [LARGE SCALE GENOMIC DNA]</scope>
    <source>
        <strain evidence="1 2">NRRL 64651</strain>
    </source>
</reference>
<protein>
    <submittedName>
        <fullName evidence="1">Uncharacterized protein</fullName>
    </submittedName>
</protein>
<sequence length="235" mass="25784">MATLVATPAVLPSLYNNLRDDAQQPVVEEKHIQNLANLFVRHNAHKLLGIHLIHGHFKIPEDTVLLGSNFEEPRGRWAKVTPIEQIDRSTVHGHIFAVGEDGLCAYEYQELPLPDLSSVGKGFLDDFADYLTKHCITGLIGLQVLGECNGQSMSELILDEGTVMLDSSVVKGCVPTRITGWKFEMVDGNPRVCQANERHAEMTSGNHKVFNAGKPLPKLDNVDDLKSALAEAGVL</sequence>
<keyword evidence="2" id="KW-1185">Reference proteome</keyword>
<gene>
    <name evidence="1" type="ORF">QQZ08_010296</name>
</gene>
<proteinExistence type="predicted"/>
<accession>A0ABR1HHU7</accession>
<name>A0ABR1HHU7_9HYPO</name>
<evidence type="ECO:0000313" key="1">
    <source>
        <dbReference type="EMBL" id="KAK7420715.1"/>
    </source>
</evidence>
<evidence type="ECO:0000313" key="2">
    <source>
        <dbReference type="Proteomes" id="UP001498421"/>
    </source>
</evidence>